<dbReference type="InterPro" id="IPR013221">
    <property type="entry name" value="Mur_ligase_cen"/>
</dbReference>
<dbReference type="Gene3D" id="3.40.1190.10">
    <property type="entry name" value="Mur-like, catalytic domain"/>
    <property type="match status" value="1"/>
</dbReference>
<evidence type="ECO:0000256" key="13">
    <source>
        <dbReference type="ARBA" id="ARBA00047833"/>
    </source>
</evidence>
<dbReference type="InterPro" id="IPR004101">
    <property type="entry name" value="Mur_ligase_C"/>
</dbReference>
<dbReference type="SUPFAM" id="SSF53244">
    <property type="entry name" value="MurD-like peptide ligases, peptide-binding domain"/>
    <property type="match status" value="1"/>
</dbReference>
<dbReference type="SUPFAM" id="SSF51984">
    <property type="entry name" value="MurCD N-terminal domain"/>
    <property type="match status" value="1"/>
</dbReference>
<keyword evidence="8 14" id="KW-0067">ATP-binding</keyword>
<evidence type="ECO:0000256" key="3">
    <source>
        <dbReference type="ARBA" id="ARBA00012211"/>
    </source>
</evidence>
<evidence type="ECO:0000256" key="2">
    <source>
        <dbReference type="ARBA" id="ARBA00004752"/>
    </source>
</evidence>
<evidence type="ECO:0000256" key="10">
    <source>
        <dbReference type="ARBA" id="ARBA00022984"/>
    </source>
</evidence>
<dbReference type="EC" id="6.3.2.8" evidence="3 14"/>
<dbReference type="RefSeq" id="WP_268752397.1">
    <property type="nucleotide sequence ID" value="NZ_JAPRFQ010000002.1"/>
</dbReference>
<evidence type="ECO:0000259" key="15">
    <source>
        <dbReference type="Pfam" id="PF01225"/>
    </source>
</evidence>
<accession>A0A9X3FQM9</accession>
<comment type="pathway">
    <text evidence="2 14">Cell wall biogenesis; peptidoglycan biosynthesis.</text>
</comment>
<evidence type="ECO:0000313" key="18">
    <source>
        <dbReference type="EMBL" id="MCZ0726069.1"/>
    </source>
</evidence>
<dbReference type="Gene3D" id="3.40.50.720">
    <property type="entry name" value="NAD(P)-binding Rossmann-like Domain"/>
    <property type="match status" value="1"/>
</dbReference>
<keyword evidence="4 14" id="KW-0963">Cytoplasm</keyword>
<gene>
    <name evidence="14 18" type="primary">murC</name>
    <name evidence="18" type="ORF">OW157_05715</name>
</gene>
<evidence type="ECO:0000313" key="19">
    <source>
        <dbReference type="Proteomes" id="UP001146670"/>
    </source>
</evidence>
<feature type="domain" description="Mur ligase central" evidence="17">
    <location>
        <begin position="110"/>
        <end position="278"/>
    </location>
</feature>
<protein>
    <recommendedName>
        <fullName evidence="3 14">UDP-N-acetylmuramate--L-alanine ligase</fullName>
        <ecNumber evidence="3 14">6.3.2.8</ecNumber>
    </recommendedName>
    <alternativeName>
        <fullName evidence="14">UDP-N-acetylmuramoyl-L-alanine synthetase</fullName>
    </alternativeName>
</protein>
<dbReference type="PANTHER" id="PTHR43445:SF3">
    <property type="entry name" value="UDP-N-ACETYLMURAMATE--L-ALANINE LIGASE"/>
    <property type="match status" value="1"/>
</dbReference>
<keyword evidence="5 14" id="KW-0436">Ligase</keyword>
<reference evidence="18" key="1">
    <citation type="submission" date="2022-12" db="EMBL/GenBank/DDBJ databases">
        <title>Description and comparative metabolic analysis of Aerococcus sp. nov., isolated from the feces of a pig.</title>
        <authorList>
            <person name="Chang Y.-H."/>
        </authorList>
    </citation>
    <scope>NUCLEOTIDE SEQUENCE</scope>
    <source>
        <strain evidence="18">YH-aer222</strain>
    </source>
</reference>
<evidence type="ECO:0000259" key="16">
    <source>
        <dbReference type="Pfam" id="PF02875"/>
    </source>
</evidence>
<keyword evidence="6 14" id="KW-0132">Cell division</keyword>
<dbReference type="Proteomes" id="UP001146670">
    <property type="component" value="Unassembled WGS sequence"/>
</dbReference>
<dbReference type="HAMAP" id="MF_00046">
    <property type="entry name" value="MurC"/>
    <property type="match status" value="1"/>
</dbReference>
<dbReference type="InterPro" id="IPR050061">
    <property type="entry name" value="MurCDEF_pg_biosynth"/>
</dbReference>
<comment type="caution">
    <text evidence="18">The sequence shown here is derived from an EMBL/GenBank/DDBJ whole genome shotgun (WGS) entry which is preliminary data.</text>
</comment>
<evidence type="ECO:0000259" key="17">
    <source>
        <dbReference type="Pfam" id="PF08245"/>
    </source>
</evidence>
<dbReference type="GO" id="GO:0005737">
    <property type="term" value="C:cytoplasm"/>
    <property type="evidence" value="ECO:0007669"/>
    <property type="project" value="UniProtKB-SubCell"/>
</dbReference>
<evidence type="ECO:0000256" key="7">
    <source>
        <dbReference type="ARBA" id="ARBA00022741"/>
    </source>
</evidence>
<dbReference type="InterPro" id="IPR000713">
    <property type="entry name" value="Mur_ligase_N"/>
</dbReference>
<dbReference type="Pfam" id="PF08245">
    <property type="entry name" value="Mur_ligase_M"/>
    <property type="match status" value="1"/>
</dbReference>
<keyword evidence="9 14" id="KW-0133">Cell shape</keyword>
<evidence type="ECO:0000256" key="12">
    <source>
        <dbReference type="ARBA" id="ARBA00023316"/>
    </source>
</evidence>
<dbReference type="GO" id="GO:0008360">
    <property type="term" value="P:regulation of cell shape"/>
    <property type="evidence" value="ECO:0007669"/>
    <property type="project" value="UniProtKB-KW"/>
</dbReference>
<proteinExistence type="inferred from homology"/>
<dbReference type="AlphaFoldDB" id="A0A9X3FQM9"/>
<dbReference type="Gene3D" id="3.90.190.20">
    <property type="entry name" value="Mur ligase, C-terminal domain"/>
    <property type="match status" value="1"/>
</dbReference>
<dbReference type="GO" id="GO:0005524">
    <property type="term" value="F:ATP binding"/>
    <property type="evidence" value="ECO:0007669"/>
    <property type="project" value="UniProtKB-UniRule"/>
</dbReference>
<evidence type="ECO:0000256" key="4">
    <source>
        <dbReference type="ARBA" id="ARBA00022490"/>
    </source>
</evidence>
<evidence type="ECO:0000256" key="14">
    <source>
        <dbReference type="HAMAP-Rule" id="MF_00046"/>
    </source>
</evidence>
<dbReference type="InterPro" id="IPR036565">
    <property type="entry name" value="Mur-like_cat_sf"/>
</dbReference>
<organism evidence="18 19">
    <name type="scientific">Aerococcus kribbianus</name>
    <dbReference type="NCBI Taxonomy" id="2999064"/>
    <lineage>
        <taxon>Bacteria</taxon>
        <taxon>Bacillati</taxon>
        <taxon>Bacillota</taxon>
        <taxon>Bacilli</taxon>
        <taxon>Lactobacillales</taxon>
        <taxon>Aerococcaceae</taxon>
        <taxon>Aerococcus</taxon>
    </lineage>
</organism>
<dbReference type="InterPro" id="IPR005758">
    <property type="entry name" value="UDP-N-AcMur_Ala_ligase_MurC"/>
</dbReference>
<keyword evidence="11 14" id="KW-0131">Cell cycle</keyword>
<evidence type="ECO:0000256" key="5">
    <source>
        <dbReference type="ARBA" id="ARBA00022598"/>
    </source>
</evidence>
<evidence type="ECO:0000256" key="6">
    <source>
        <dbReference type="ARBA" id="ARBA00022618"/>
    </source>
</evidence>
<keyword evidence="19" id="KW-1185">Reference proteome</keyword>
<evidence type="ECO:0000256" key="9">
    <source>
        <dbReference type="ARBA" id="ARBA00022960"/>
    </source>
</evidence>
<keyword evidence="7 14" id="KW-0547">Nucleotide-binding</keyword>
<dbReference type="InterPro" id="IPR036615">
    <property type="entry name" value="Mur_ligase_C_dom_sf"/>
</dbReference>
<comment type="catalytic activity">
    <reaction evidence="13 14">
        <text>UDP-N-acetyl-alpha-D-muramate + L-alanine + ATP = UDP-N-acetyl-alpha-D-muramoyl-L-alanine + ADP + phosphate + H(+)</text>
        <dbReference type="Rhea" id="RHEA:23372"/>
        <dbReference type="ChEBI" id="CHEBI:15378"/>
        <dbReference type="ChEBI" id="CHEBI:30616"/>
        <dbReference type="ChEBI" id="CHEBI:43474"/>
        <dbReference type="ChEBI" id="CHEBI:57972"/>
        <dbReference type="ChEBI" id="CHEBI:70757"/>
        <dbReference type="ChEBI" id="CHEBI:83898"/>
        <dbReference type="ChEBI" id="CHEBI:456216"/>
        <dbReference type="EC" id="6.3.2.8"/>
    </reaction>
</comment>
<dbReference type="GO" id="GO:0051301">
    <property type="term" value="P:cell division"/>
    <property type="evidence" value="ECO:0007669"/>
    <property type="project" value="UniProtKB-KW"/>
</dbReference>
<feature type="binding site" evidence="14">
    <location>
        <begin position="112"/>
        <end position="118"/>
    </location>
    <ligand>
        <name>ATP</name>
        <dbReference type="ChEBI" id="CHEBI:30616"/>
    </ligand>
</feature>
<dbReference type="SUPFAM" id="SSF53623">
    <property type="entry name" value="MurD-like peptide ligases, catalytic domain"/>
    <property type="match status" value="1"/>
</dbReference>
<dbReference type="GO" id="GO:0071555">
    <property type="term" value="P:cell wall organization"/>
    <property type="evidence" value="ECO:0007669"/>
    <property type="project" value="UniProtKB-KW"/>
</dbReference>
<dbReference type="PANTHER" id="PTHR43445">
    <property type="entry name" value="UDP-N-ACETYLMURAMATE--L-ALANINE LIGASE-RELATED"/>
    <property type="match status" value="1"/>
</dbReference>
<evidence type="ECO:0000256" key="11">
    <source>
        <dbReference type="ARBA" id="ARBA00023306"/>
    </source>
</evidence>
<dbReference type="GO" id="GO:0009252">
    <property type="term" value="P:peptidoglycan biosynthetic process"/>
    <property type="evidence" value="ECO:0007669"/>
    <property type="project" value="UniProtKB-UniRule"/>
</dbReference>
<name>A0A9X3FQM9_9LACT</name>
<dbReference type="Pfam" id="PF01225">
    <property type="entry name" value="Mur_ligase"/>
    <property type="match status" value="1"/>
</dbReference>
<keyword evidence="12 14" id="KW-0961">Cell wall biogenesis/degradation</keyword>
<keyword evidence="10 14" id="KW-0573">Peptidoglycan synthesis</keyword>
<dbReference type="NCBIfam" id="TIGR01082">
    <property type="entry name" value="murC"/>
    <property type="match status" value="1"/>
</dbReference>
<dbReference type="EMBL" id="JAPRFR010000002">
    <property type="protein sequence ID" value="MCZ0726069.1"/>
    <property type="molecule type" value="Genomic_DNA"/>
</dbReference>
<evidence type="ECO:0000256" key="1">
    <source>
        <dbReference type="ARBA" id="ARBA00004496"/>
    </source>
</evidence>
<comment type="subcellular location">
    <subcellularLocation>
        <location evidence="1 14">Cytoplasm</location>
    </subcellularLocation>
</comment>
<dbReference type="GO" id="GO:0008763">
    <property type="term" value="F:UDP-N-acetylmuramate-L-alanine ligase activity"/>
    <property type="evidence" value="ECO:0007669"/>
    <property type="project" value="UniProtKB-UniRule"/>
</dbReference>
<dbReference type="Pfam" id="PF02875">
    <property type="entry name" value="Mur_ligase_C"/>
    <property type="match status" value="1"/>
</dbReference>
<feature type="domain" description="Mur ligase N-terminal catalytic" evidence="15">
    <location>
        <begin position="8"/>
        <end position="105"/>
    </location>
</feature>
<comment type="similarity">
    <text evidence="14">Belongs to the MurCDEF family.</text>
</comment>
<feature type="domain" description="Mur ligase C-terminal" evidence="16">
    <location>
        <begin position="303"/>
        <end position="424"/>
    </location>
</feature>
<sequence length="446" mass="49942">MDKTQTIYHFTGIKGSGMSALAQVLNDSGYQVQGSDVDTYFFTQRGLEEAGIPILPFSADNISEDMTVICGNAYGDDHEEVVRAKELGIPVTRYHTFLGEFIKQFTSVAITGSHGKTSTTGLMAHVLSGLVKTSYLIGDGTGKGIENANYFALEADEYRKHFLAYAPEYAIFTNIDFDHPDFYENIDQVYEANLAFAKQVKNKVIAFGEDPYLQRFKDEVKDVSYYGIRDEDDIQARNIVRDTSGSHFDAYVEGHFYGHFDLPTYGKHNIMNALAVIGFCYFEGFDAERAANECLSFAGVKRRFTEKKIDDMTIIDDYAHHPSEIRATIDAARQKYPDKEIIAIFQPHTFSRTIALMDDFAKALDLADKVYLCEIFASAREVDTHQVSIEDLAAKVTKPVEVLALDNVSPLLDYHDDVAVFMGAGDISKFAYAYEQLLGQSQPTNH</sequence>
<comment type="function">
    <text evidence="14">Cell wall formation.</text>
</comment>
<evidence type="ECO:0000256" key="8">
    <source>
        <dbReference type="ARBA" id="ARBA00022840"/>
    </source>
</evidence>